<dbReference type="PANTHER" id="PTHR47089:SF1">
    <property type="entry name" value="GUANOSINE ABC TRANSPORTER PERMEASE PROTEIN NUPP"/>
    <property type="match status" value="1"/>
</dbReference>
<dbReference type="GO" id="GO:0022857">
    <property type="term" value="F:transmembrane transporter activity"/>
    <property type="evidence" value="ECO:0007669"/>
    <property type="project" value="InterPro"/>
</dbReference>
<name>A0A1X6WPQ6_9ENTE</name>
<evidence type="ECO:0000256" key="4">
    <source>
        <dbReference type="ARBA" id="ARBA00022989"/>
    </source>
</evidence>
<feature type="transmembrane region" description="Helical" evidence="6">
    <location>
        <begin position="324"/>
        <end position="343"/>
    </location>
</feature>
<keyword evidence="8" id="KW-1185">Reference proteome</keyword>
<evidence type="ECO:0000256" key="6">
    <source>
        <dbReference type="SAM" id="Phobius"/>
    </source>
</evidence>
<evidence type="ECO:0000313" key="7">
    <source>
        <dbReference type="EMBL" id="SLM86294.1"/>
    </source>
</evidence>
<dbReference type="EMBL" id="FWFD01000014">
    <property type="protein sequence ID" value="SLM86294.1"/>
    <property type="molecule type" value="Genomic_DNA"/>
</dbReference>
<evidence type="ECO:0000256" key="5">
    <source>
        <dbReference type="ARBA" id="ARBA00023136"/>
    </source>
</evidence>
<proteinExistence type="predicted"/>
<feature type="transmembrane region" description="Helical" evidence="6">
    <location>
        <begin position="108"/>
        <end position="132"/>
    </location>
</feature>
<dbReference type="InterPro" id="IPR001851">
    <property type="entry name" value="ABC_transp_permease"/>
</dbReference>
<keyword evidence="5 6" id="KW-0472">Membrane</keyword>
<reference evidence="8" key="1">
    <citation type="submission" date="2017-02" db="EMBL/GenBank/DDBJ databases">
        <authorList>
            <person name="Dridi B."/>
        </authorList>
    </citation>
    <scope>NUCLEOTIDE SEQUENCE [LARGE SCALE GENOMIC DNA]</scope>
    <source>
        <strain evidence="8">bH819</strain>
    </source>
</reference>
<feature type="transmembrane region" description="Helical" evidence="6">
    <location>
        <begin position="282"/>
        <end position="304"/>
    </location>
</feature>
<gene>
    <name evidence="7" type="ORF">FM121_09405</name>
</gene>
<protein>
    <submittedName>
        <fullName evidence="7">Putative deoxyribose-specific ABC transporter, permease protein</fullName>
    </submittedName>
</protein>
<feature type="transmembrane region" description="Helical" evidence="6">
    <location>
        <begin position="193"/>
        <end position="211"/>
    </location>
</feature>
<keyword evidence="2" id="KW-1003">Cell membrane</keyword>
<evidence type="ECO:0000256" key="1">
    <source>
        <dbReference type="ARBA" id="ARBA00004651"/>
    </source>
</evidence>
<dbReference type="RefSeq" id="WP_296745411.1">
    <property type="nucleotide sequence ID" value="NZ_FWFD01000014.1"/>
</dbReference>
<dbReference type="GO" id="GO:0005886">
    <property type="term" value="C:plasma membrane"/>
    <property type="evidence" value="ECO:0007669"/>
    <property type="project" value="UniProtKB-SubCell"/>
</dbReference>
<comment type="subcellular location">
    <subcellularLocation>
        <location evidence="1">Cell membrane</location>
        <topology evidence="1">Multi-pass membrane protein</topology>
    </subcellularLocation>
</comment>
<keyword evidence="4 6" id="KW-1133">Transmembrane helix</keyword>
<sequence length="358" mass="37571">MNKQQSTIKNLAVPVLSVVFGLLLGAIIMLVFGYNPVEGYSAMLNGALGSTYNIGEVVRLATPLILTGLGFAVANTAGFFNIGLSGQALSGWIVSIWLAMLFPDLPKAILVPLCIIAGTLAGAFWAGIAGYLKAQFGTSEVIVTIMLNYTILHISNHLVRNVFTNDADTTAQISQNASLRADFLTQMTGGSRLNMGIFLALLMIFVVWVLMNRTTVGFELRSVGLNPDASEYAGMNAKKNIVLAMLISGGLAGMGGVVEGLGTFQNLYVLGSVPTIGFDGMAVSLLGSGSPIGILVSALLFGVLKIGGLSMPGSAGVPNEIVEIVIASIIFFVGISYAIRYLLDKATPKKQEIKKGDA</sequence>
<keyword evidence="3 6" id="KW-0812">Transmembrane</keyword>
<feature type="transmembrane region" description="Helical" evidence="6">
    <location>
        <begin position="80"/>
        <end position="102"/>
    </location>
</feature>
<evidence type="ECO:0000256" key="3">
    <source>
        <dbReference type="ARBA" id="ARBA00022692"/>
    </source>
</evidence>
<accession>A0A1X6WPQ6</accession>
<dbReference type="Pfam" id="PF02653">
    <property type="entry name" value="BPD_transp_2"/>
    <property type="match status" value="1"/>
</dbReference>
<evidence type="ECO:0000313" key="8">
    <source>
        <dbReference type="Proteomes" id="UP000195918"/>
    </source>
</evidence>
<dbReference type="CDD" id="cd06580">
    <property type="entry name" value="TM_PBP1_transp_TpRbsC_like"/>
    <property type="match status" value="1"/>
</dbReference>
<evidence type="ECO:0000256" key="2">
    <source>
        <dbReference type="ARBA" id="ARBA00022475"/>
    </source>
</evidence>
<dbReference type="Proteomes" id="UP000195918">
    <property type="component" value="Unassembled WGS sequence"/>
</dbReference>
<dbReference type="AlphaFoldDB" id="A0A1X6WPQ6"/>
<feature type="transmembrane region" description="Helical" evidence="6">
    <location>
        <begin position="12"/>
        <end position="34"/>
    </location>
</feature>
<organism evidence="7 8">
    <name type="scientific">Vagococcus fluvialis bH819</name>
    <dbReference type="NCBI Taxonomy" id="1255619"/>
    <lineage>
        <taxon>Bacteria</taxon>
        <taxon>Bacillati</taxon>
        <taxon>Bacillota</taxon>
        <taxon>Bacilli</taxon>
        <taxon>Lactobacillales</taxon>
        <taxon>Enterococcaceae</taxon>
        <taxon>Vagococcus</taxon>
    </lineage>
</organism>
<feature type="transmembrane region" description="Helical" evidence="6">
    <location>
        <begin position="241"/>
        <end position="261"/>
    </location>
</feature>
<dbReference type="PANTHER" id="PTHR47089">
    <property type="entry name" value="ABC TRANSPORTER, PERMEASE PROTEIN"/>
    <property type="match status" value="1"/>
</dbReference>